<dbReference type="Gene3D" id="3.40.50.300">
    <property type="entry name" value="P-loop containing nucleotide triphosphate hydrolases"/>
    <property type="match status" value="2"/>
</dbReference>
<gene>
    <name evidence="6" type="ORF">A2744_03060</name>
</gene>
<feature type="coiled-coil region" evidence="4">
    <location>
        <begin position="214"/>
        <end position="276"/>
    </location>
</feature>
<dbReference type="InterPro" id="IPR017871">
    <property type="entry name" value="ABC_transporter-like_CS"/>
</dbReference>
<dbReference type="Pfam" id="PF00005">
    <property type="entry name" value="ABC_tran"/>
    <property type="match status" value="2"/>
</dbReference>
<dbReference type="AlphaFoldDB" id="A0A1G1Y1G5"/>
<dbReference type="PANTHER" id="PTHR19211">
    <property type="entry name" value="ATP-BINDING TRANSPORT PROTEIN-RELATED"/>
    <property type="match status" value="1"/>
</dbReference>
<dbReference type="EMBL" id="MHIE01000016">
    <property type="protein sequence ID" value="OGY45640.1"/>
    <property type="molecule type" value="Genomic_DNA"/>
</dbReference>
<dbReference type="Proteomes" id="UP000178240">
    <property type="component" value="Unassembled WGS sequence"/>
</dbReference>
<evidence type="ECO:0000256" key="3">
    <source>
        <dbReference type="ARBA" id="ARBA00022840"/>
    </source>
</evidence>
<dbReference type="SMART" id="SM00382">
    <property type="entry name" value="AAA"/>
    <property type="match status" value="2"/>
</dbReference>
<sequence>MAEEVIVRFDQVTFEYQEGKPLLDEASFSVRSGSKITLMGQNGAGKSTLFALIRGQLKPKSGTVSLTNNATIGAALQAIPRSDFDLTVEQYFAKVFEVVPPGLKSDISKVLAVVNLSISTDRRVGHLSGGQQARVLLAAALIRNPDILLLDEPTNNLDQAGIDHLIQFLIMYPKTVMVISHDANFLNCFTDGVIYLDIFTKKLETYVGDYYSVVEEISQRIDREIKKNAQLEKQIKDRKEKVNFFANKGGKMRKLAKKLHEETEEMEENKVDVRREDKTIHQFQIPNQDIFGDIVTLTSVKVIKNHEPVVKKVNKILTKRSRLLISGPNGIGKSTLLRSLVDHTSDGAVILDGVRVGYYSQDFATLDFNDTVFNALHSVAVNGTTEQHLRSVAAGFLIGGELMQHKVSYLSEGQKGLLCFARLVLMAPGLLVLDEPTNHINFRHLPVIAQAVNAYDGAIILISHMPDFVNDVRVDDYLDLARA</sequence>
<evidence type="ECO:0000256" key="2">
    <source>
        <dbReference type="ARBA" id="ARBA00022741"/>
    </source>
</evidence>
<evidence type="ECO:0000256" key="4">
    <source>
        <dbReference type="SAM" id="Coils"/>
    </source>
</evidence>
<evidence type="ECO:0000313" key="6">
    <source>
        <dbReference type="EMBL" id="OGY45640.1"/>
    </source>
</evidence>
<proteinExistence type="predicted"/>
<dbReference type="SUPFAM" id="SSF52540">
    <property type="entry name" value="P-loop containing nucleoside triphosphate hydrolases"/>
    <property type="match status" value="2"/>
</dbReference>
<dbReference type="PROSITE" id="PS50893">
    <property type="entry name" value="ABC_TRANSPORTER_2"/>
    <property type="match status" value="1"/>
</dbReference>
<feature type="domain" description="ABC transporter" evidence="5">
    <location>
        <begin position="7"/>
        <end position="223"/>
    </location>
</feature>
<dbReference type="PROSITE" id="PS00211">
    <property type="entry name" value="ABC_TRANSPORTER_1"/>
    <property type="match status" value="1"/>
</dbReference>
<accession>A0A1G1Y1G5</accession>
<organism evidence="6 7">
    <name type="scientific">Candidatus Buchananbacteria bacterium RIFCSPHIGHO2_01_FULL_44_11</name>
    <dbReference type="NCBI Taxonomy" id="1797535"/>
    <lineage>
        <taxon>Bacteria</taxon>
        <taxon>Candidatus Buchananiibacteriota</taxon>
    </lineage>
</organism>
<dbReference type="InterPro" id="IPR003593">
    <property type="entry name" value="AAA+_ATPase"/>
</dbReference>
<keyword evidence="4" id="KW-0175">Coiled coil</keyword>
<name>A0A1G1Y1G5_9BACT</name>
<evidence type="ECO:0000313" key="7">
    <source>
        <dbReference type="Proteomes" id="UP000178240"/>
    </source>
</evidence>
<dbReference type="STRING" id="1797535.A2744_03060"/>
<keyword evidence="2" id="KW-0547">Nucleotide-binding</keyword>
<dbReference type="GO" id="GO:0016887">
    <property type="term" value="F:ATP hydrolysis activity"/>
    <property type="evidence" value="ECO:0007669"/>
    <property type="project" value="InterPro"/>
</dbReference>
<keyword evidence="3" id="KW-0067">ATP-binding</keyword>
<reference evidence="6 7" key="1">
    <citation type="journal article" date="2016" name="Nat. Commun.">
        <title>Thousands of microbial genomes shed light on interconnected biogeochemical processes in an aquifer system.</title>
        <authorList>
            <person name="Anantharaman K."/>
            <person name="Brown C.T."/>
            <person name="Hug L.A."/>
            <person name="Sharon I."/>
            <person name="Castelle C.J."/>
            <person name="Probst A.J."/>
            <person name="Thomas B.C."/>
            <person name="Singh A."/>
            <person name="Wilkins M.J."/>
            <person name="Karaoz U."/>
            <person name="Brodie E.L."/>
            <person name="Williams K.H."/>
            <person name="Hubbard S.S."/>
            <person name="Banfield J.F."/>
        </authorList>
    </citation>
    <scope>NUCLEOTIDE SEQUENCE [LARGE SCALE GENOMIC DNA]</scope>
</reference>
<dbReference type="PANTHER" id="PTHR19211:SF14">
    <property type="entry name" value="ATP-BINDING CASSETTE SUB-FAMILY F MEMBER 1"/>
    <property type="match status" value="1"/>
</dbReference>
<dbReference type="CDD" id="cd03221">
    <property type="entry name" value="ABCF_EF-3"/>
    <property type="match status" value="1"/>
</dbReference>
<dbReference type="GO" id="GO:0005524">
    <property type="term" value="F:ATP binding"/>
    <property type="evidence" value="ECO:0007669"/>
    <property type="project" value="UniProtKB-KW"/>
</dbReference>
<evidence type="ECO:0000259" key="5">
    <source>
        <dbReference type="PROSITE" id="PS50893"/>
    </source>
</evidence>
<comment type="caution">
    <text evidence="6">The sequence shown here is derived from an EMBL/GenBank/DDBJ whole genome shotgun (WGS) entry which is preliminary data.</text>
</comment>
<keyword evidence="1" id="KW-0677">Repeat</keyword>
<protein>
    <recommendedName>
        <fullName evidence="5">ABC transporter domain-containing protein</fullName>
    </recommendedName>
</protein>
<dbReference type="InterPro" id="IPR003439">
    <property type="entry name" value="ABC_transporter-like_ATP-bd"/>
</dbReference>
<dbReference type="InterPro" id="IPR027417">
    <property type="entry name" value="P-loop_NTPase"/>
</dbReference>
<dbReference type="InterPro" id="IPR050611">
    <property type="entry name" value="ABCF"/>
</dbReference>
<evidence type="ECO:0000256" key="1">
    <source>
        <dbReference type="ARBA" id="ARBA00022737"/>
    </source>
</evidence>